<dbReference type="InterPro" id="IPR000831">
    <property type="entry name" value="Trp_repress"/>
</dbReference>
<reference evidence="2" key="1">
    <citation type="submission" date="2017-09" db="EMBL/GenBank/DDBJ databases">
        <title>Depth-based differentiation of microbial function through sediment-hosted aquifers and enrichment of novel symbionts in the deep terrestrial subsurface.</title>
        <authorList>
            <person name="Probst A.J."/>
            <person name="Ladd B."/>
            <person name="Jarett J.K."/>
            <person name="Geller-Mcgrath D.E."/>
            <person name="Sieber C.M.K."/>
            <person name="Emerson J.B."/>
            <person name="Anantharaman K."/>
            <person name="Thomas B.C."/>
            <person name="Malmstrom R."/>
            <person name="Stieglmeier M."/>
            <person name="Klingl A."/>
            <person name="Woyke T."/>
            <person name="Ryan C.M."/>
            <person name="Banfield J.F."/>
        </authorList>
    </citation>
    <scope>NUCLEOTIDE SEQUENCE [LARGE SCALE GENOMIC DNA]</scope>
</reference>
<dbReference type="Gene3D" id="1.10.1270.10">
    <property type="entry name" value="TrpR-like"/>
    <property type="match status" value="1"/>
</dbReference>
<evidence type="ECO:0000313" key="1">
    <source>
        <dbReference type="EMBL" id="PJC28127.1"/>
    </source>
</evidence>
<name>A0A2M8ESN9_9BACT</name>
<dbReference type="GO" id="GO:0003700">
    <property type="term" value="F:DNA-binding transcription factor activity"/>
    <property type="evidence" value="ECO:0007669"/>
    <property type="project" value="InterPro"/>
</dbReference>
<sequence length="129" mass="14743">MTHVSRKKLPDKTLRQILDSFLFALADTKNKEQMAQFLDAFLSNTEKIMLAKRLAIVYLLNEGVEESRVAEILNVTRPTVARIHLWYETKGKGYQIAIIKLRKQKLLNALKILALKATDRIIRGAIGHT</sequence>
<dbReference type="InterPro" id="IPR038116">
    <property type="entry name" value="TrpR-like_sf"/>
</dbReference>
<dbReference type="Pfam" id="PF01371">
    <property type="entry name" value="Trp_repressor"/>
    <property type="match status" value="1"/>
</dbReference>
<evidence type="ECO:0008006" key="3">
    <source>
        <dbReference type="Google" id="ProtNLM"/>
    </source>
</evidence>
<dbReference type="GO" id="GO:0043565">
    <property type="term" value="F:sequence-specific DNA binding"/>
    <property type="evidence" value="ECO:0007669"/>
    <property type="project" value="InterPro"/>
</dbReference>
<dbReference type="Proteomes" id="UP000229816">
    <property type="component" value="Unassembled WGS sequence"/>
</dbReference>
<accession>A0A2M8ESN9</accession>
<dbReference type="SUPFAM" id="SSF48295">
    <property type="entry name" value="TrpR-like"/>
    <property type="match status" value="1"/>
</dbReference>
<comment type="caution">
    <text evidence="1">The sequence shown here is derived from an EMBL/GenBank/DDBJ whole genome shotgun (WGS) entry which is preliminary data.</text>
</comment>
<organism evidence="1 2">
    <name type="scientific">Candidatus Shapirobacteria bacterium CG_4_9_14_0_2_um_filter_39_11</name>
    <dbReference type="NCBI Taxonomy" id="1974478"/>
    <lineage>
        <taxon>Bacteria</taxon>
        <taxon>Candidatus Shapironibacteriota</taxon>
    </lineage>
</organism>
<protein>
    <recommendedName>
        <fullName evidence="3">TrpR like protein, YerC/YecD</fullName>
    </recommendedName>
</protein>
<dbReference type="EMBL" id="PFSF01000037">
    <property type="protein sequence ID" value="PJC28127.1"/>
    <property type="molecule type" value="Genomic_DNA"/>
</dbReference>
<evidence type="ECO:0000313" key="2">
    <source>
        <dbReference type="Proteomes" id="UP000229816"/>
    </source>
</evidence>
<dbReference type="AlphaFoldDB" id="A0A2M8ESN9"/>
<dbReference type="InterPro" id="IPR010921">
    <property type="entry name" value="Trp_repressor/repl_initiator"/>
</dbReference>
<gene>
    <name evidence="1" type="ORF">CO054_01795</name>
</gene>
<proteinExistence type="predicted"/>